<dbReference type="PANTHER" id="PTHR37836:SF3">
    <property type="entry name" value="ENDOGLUCANASE"/>
    <property type="match status" value="1"/>
</dbReference>
<dbReference type="Proteomes" id="UP000673394">
    <property type="component" value="Unassembled WGS sequence"/>
</dbReference>
<comment type="caution">
    <text evidence="2">The sequence shown here is derived from an EMBL/GenBank/DDBJ whole genome shotgun (WGS) entry which is preliminary data.</text>
</comment>
<evidence type="ECO:0000259" key="1">
    <source>
        <dbReference type="Pfam" id="PF13204"/>
    </source>
</evidence>
<dbReference type="Gene3D" id="3.20.20.80">
    <property type="entry name" value="Glycosidases"/>
    <property type="match status" value="1"/>
</dbReference>
<dbReference type="InterPro" id="IPR025277">
    <property type="entry name" value="Apiosidase-like_cat_dom"/>
</dbReference>
<dbReference type="EMBL" id="JAGKSP010000001">
    <property type="protein sequence ID" value="MBP3961516.1"/>
    <property type="molecule type" value="Genomic_DNA"/>
</dbReference>
<name>A0ABS5C692_9BACL</name>
<gene>
    <name evidence="2" type="ORF">I8J30_02250</name>
</gene>
<accession>A0ABS5C692</accession>
<reference evidence="2 3" key="1">
    <citation type="submission" date="2021-04" db="EMBL/GenBank/DDBJ databases">
        <title>Paenibacillus sp. DLE-14 whole genome sequence.</title>
        <authorList>
            <person name="Ham Y.J."/>
        </authorList>
    </citation>
    <scope>NUCLEOTIDE SEQUENCE [LARGE SCALE GENOMIC DNA]</scope>
    <source>
        <strain evidence="2 3">DLE-14</strain>
    </source>
</reference>
<sequence length="434" mass="49218">MAIKGYLQIAADQRSFQDGEGKPVFWLGDTAWACPGRATWEEWVDYVDIRSTQGFNVIQLNSLPQHDAFQPIFRGERRPFALLNDESADGRIFNWDYDAIQDVYFDRLKKMIAYANDKGMVIALIVLWFEHVPNSRLDVIPVHPGMTVQQAIRYGSYLIEKLEELNIVWVVSGDDEFKGEGVAAFYNEVGLAMKEAEPYGRLITTHPVHKSGDTYHHAGWLDFNMVQSGHGLNQEYNLGLIREEWDKQPPKPVLNAEPCYEHHPMSGRERRFDRHGVRRAGWRSVLEGSLTGITYGAHWIWNWAKIGEAPLGGAPSAYSWKDAIELPGAYDLVRMMQLLTTLPWFNLRPTSERVRSKHPFTISVASTEDGSLLLAYLPEKCEICLDVSGLAVEGKTAIWWNPERGERIAASDQFDGNEFVGSSPFEKDGLLIIS</sequence>
<evidence type="ECO:0000313" key="2">
    <source>
        <dbReference type="EMBL" id="MBP3961516.1"/>
    </source>
</evidence>
<dbReference type="PANTHER" id="PTHR37836">
    <property type="entry name" value="LMO1036 PROTEIN"/>
    <property type="match status" value="1"/>
</dbReference>
<organism evidence="2 3">
    <name type="scientific">Paenibacillus lignilyticus</name>
    <dbReference type="NCBI Taxonomy" id="1172615"/>
    <lineage>
        <taxon>Bacteria</taxon>
        <taxon>Bacillati</taxon>
        <taxon>Bacillota</taxon>
        <taxon>Bacilli</taxon>
        <taxon>Bacillales</taxon>
        <taxon>Paenibacillaceae</taxon>
        <taxon>Paenibacillus</taxon>
    </lineage>
</organism>
<dbReference type="RefSeq" id="WP_210655000.1">
    <property type="nucleotide sequence ID" value="NZ_JAGKSP010000001.1"/>
</dbReference>
<proteinExistence type="predicted"/>
<evidence type="ECO:0000313" key="3">
    <source>
        <dbReference type="Proteomes" id="UP000673394"/>
    </source>
</evidence>
<keyword evidence="3" id="KW-1185">Reference proteome</keyword>
<dbReference type="Pfam" id="PF13204">
    <property type="entry name" value="Apiosidase"/>
    <property type="match status" value="1"/>
</dbReference>
<feature type="domain" description="Apiosidase-like catalytic" evidence="1">
    <location>
        <begin position="12"/>
        <end position="345"/>
    </location>
</feature>
<protein>
    <submittedName>
        <fullName evidence="2">DUF4038 domain-containing protein</fullName>
    </submittedName>
</protein>